<feature type="compositionally biased region" description="Pro residues" evidence="4">
    <location>
        <begin position="1"/>
        <end position="14"/>
    </location>
</feature>
<dbReference type="InterPro" id="IPR029058">
    <property type="entry name" value="AB_hydrolase_fold"/>
</dbReference>
<dbReference type="PANTHER" id="PTHR10272:SF0">
    <property type="entry name" value="PLATELET-ACTIVATING FACTOR ACETYLHYDROLASE"/>
    <property type="match status" value="1"/>
</dbReference>
<evidence type="ECO:0008006" key="7">
    <source>
        <dbReference type="Google" id="ProtNLM"/>
    </source>
</evidence>
<sequence length="369" mass="39219">MAAPPAPSPSPPPVQLTLPGPTGPYSVGTVPLHLVDPARHDPWDPSGAPRELMISLWYPARSTAGLRRAPWLPPAAAAQFVRDNGLQPDAVKVPVTHGYTGAPVRHCGSRLPVVVYSHGNGGSRSDSTIVVEELASRGYFVVTVDHTGDSLTEFPDGRVAGSAPYSPENAAAIREARVADIRFVLDKLAVLNAGGNPSGSALPDGLTDAMDLGSVGMFGYSAGGPTTASTMYADGRIKAGLSLDGPVFGPVTDAGLDRPYMLVDARASRAAIPELQTFWEHLRGWRLDIGMQGAKHLTYSDYVTLIPQAASLLGWSPEQVEQQIGAVVPARAIAVQRAYPAAFFDLHLRHRGHLLDRPSPLFPEVRFIP</sequence>
<accession>A0A229SZ50</accession>
<name>A0A229SZ50_9PSEU</name>
<feature type="region of interest" description="Disordered" evidence="4">
    <location>
        <begin position="1"/>
        <end position="22"/>
    </location>
</feature>
<dbReference type="GO" id="GO:0016042">
    <property type="term" value="P:lipid catabolic process"/>
    <property type="evidence" value="ECO:0007669"/>
    <property type="project" value="UniProtKB-KW"/>
</dbReference>
<dbReference type="SUPFAM" id="SSF53474">
    <property type="entry name" value="alpha/beta-Hydrolases"/>
    <property type="match status" value="1"/>
</dbReference>
<keyword evidence="2" id="KW-0442">Lipid degradation</keyword>
<proteinExistence type="predicted"/>
<evidence type="ECO:0000256" key="3">
    <source>
        <dbReference type="ARBA" id="ARBA00023098"/>
    </source>
</evidence>
<dbReference type="Gene3D" id="3.40.50.1820">
    <property type="entry name" value="alpha/beta hydrolase"/>
    <property type="match status" value="1"/>
</dbReference>
<gene>
    <name evidence="5" type="ORF">CF165_27560</name>
</gene>
<evidence type="ECO:0000256" key="1">
    <source>
        <dbReference type="ARBA" id="ARBA00022801"/>
    </source>
</evidence>
<keyword evidence="6" id="KW-1185">Reference proteome</keyword>
<protein>
    <recommendedName>
        <fullName evidence="7">Hydrolase</fullName>
    </recommendedName>
</protein>
<keyword evidence="3" id="KW-0443">Lipid metabolism</keyword>
<keyword evidence="1" id="KW-0378">Hydrolase</keyword>
<dbReference type="EMBL" id="NMUL01000030">
    <property type="protein sequence ID" value="OXM64258.1"/>
    <property type="molecule type" value="Genomic_DNA"/>
</dbReference>
<comment type="caution">
    <text evidence="5">The sequence shown here is derived from an EMBL/GenBank/DDBJ whole genome shotgun (WGS) entry which is preliminary data.</text>
</comment>
<dbReference type="Proteomes" id="UP000215199">
    <property type="component" value="Unassembled WGS sequence"/>
</dbReference>
<dbReference type="Pfam" id="PF03403">
    <property type="entry name" value="PAF-AH_p_II"/>
    <property type="match status" value="1"/>
</dbReference>
<dbReference type="GO" id="GO:0003847">
    <property type="term" value="F:1-alkyl-2-acetylglycerophosphocholine esterase activity"/>
    <property type="evidence" value="ECO:0007669"/>
    <property type="project" value="TreeGrafter"/>
</dbReference>
<evidence type="ECO:0000256" key="2">
    <source>
        <dbReference type="ARBA" id="ARBA00022963"/>
    </source>
</evidence>
<evidence type="ECO:0000313" key="6">
    <source>
        <dbReference type="Proteomes" id="UP000215199"/>
    </source>
</evidence>
<evidence type="ECO:0000256" key="4">
    <source>
        <dbReference type="SAM" id="MobiDB-lite"/>
    </source>
</evidence>
<organism evidence="5 6">
    <name type="scientific">Amycolatopsis vastitatis</name>
    <dbReference type="NCBI Taxonomy" id="1905142"/>
    <lineage>
        <taxon>Bacteria</taxon>
        <taxon>Bacillati</taxon>
        <taxon>Actinomycetota</taxon>
        <taxon>Actinomycetes</taxon>
        <taxon>Pseudonocardiales</taxon>
        <taxon>Pseudonocardiaceae</taxon>
        <taxon>Amycolatopsis</taxon>
    </lineage>
</organism>
<dbReference type="OrthoDB" id="569821at2"/>
<evidence type="ECO:0000313" key="5">
    <source>
        <dbReference type="EMBL" id="OXM64258.1"/>
    </source>
</evidence>
<reference evidence="6" key="1">
    <citation type="submission" date="2017-07" db="EMBL/GenBank/DDBJ databases">
        <title>Comparative genome mining reveals phylogenetic distribution patterns of secondary metabolites in Amycolatopsis.</title>
        <authorList>
            <person name="Adamek M."/>
            <person name="Alanjary M."/>
            <person name="Sales-Ortells H."/>
            <person name="Goodfellow M."/>
            <person name="Bull A.T."/>
            <person name="Kalinowski J."/>
            <person name="Ziemert N."/>
        </authorList>
    </citation>
    <scope>NUCLEOTIDE SEQUENCE [LARGE SCALE GENOMIC DNA]</scope>
    <source>
        <strain evidence="6">H5</strain>
    </source>
</reference>
<dbReference type="PANTHER" id="PTHR10272">
    <property type="entry name" value="PLATELET-ACTIVATING FACTOR ACETYLHYDROLASE"/>
    <property type="match status" value="1"/>
</dbReference>
<dbReference type="AlphaFoldDB" id="A0A229SZ50"/>